<dbReference type="PANTHER" id="PTHR45856:SF25">
    <property type="entry name" value="FUNGAL LIPASE-LIKE DOMAIN-CONTAINING PROTEIN"/>
    <property type="match status" value="1"/>
</dbReference>
<gene>
    <name evidence="3" type="ORF">DL89DRAFT_264035</name>
</gene>
<keyword evidence="3" id="KW-0378">Hydrolase</keyword>
<dbReference type="PANTHER" id="PTHR45856">
    <property type="entry name" value="ALPHA/BETA-HYDROLASES SUPERFAMILY PROTEIN"/>
    <property type="match status" value="1"/>
</dbReference>
<dbReference type="EMBL" id="MCFD01000001">
    <property type="protein sequence ID" value="ORX74048.1"/>
    <property type="molecule type" value="Genomic_DNA"/>
</dbReference>
<protein>
    <submittedName>
        <fullName evidence="3">Alpha/beta-hydrolase</fullName>
    </submittedName>
</protein>
<keyword evidence="4" id="KW-1185">Reference proteome</keyword>
<keyword evidence="1" id="KW-0732">Signal</keyword>
<organism evidence="3 4">
    <name type="scientific">Linderina pennispora</name>
    <dbReference type="NCBI Taxonomy" id="61395"/>
    <lineage>
        <taxon>Eukaryota</taxon>
        <taxon>Fungi</taxon>
        <taxon>Fungi incertae sedis</taxon>
        <taxon>Zoopagomycota</taxon>
        <taxon>Kickxellomycotina</taxon>
        <taxon>Kickxellomycetes</taxon>
        <taxon>Kickxellales</taxon>
        <taxon>Kickxellaceae</taxon>
        <taxon>Linderina</taxon>
    </lineage>
</organism>
<feature type="chain" id="PRO_5012214775" evidence="1">
    <location>
        <begin position="18"/>
        <end position="283"/>
    </location>
</feature>
<dbReference type="InterPro" id="IPR051218">
    <property type="entry name" value="Sec_MonoDiacylglyc_Lipase"/>
</dbReference>
<comment type="caution">
    <text evidence="3">The sequence shown here is derived from an EMBL/GenBank/DDBJ whole genome shotgun (WGS) entry which is preliminary data.</text>
</comment>
<evidence type="ECO:0000313" key="3">
    <source>
        <dbReference type="EMBL" id="ORX74048.1"/>
    </source>
</evidence>
<dbReference type="Proteomes" id="UP000193922">
    <property type="component" value="Unassembled WGS sequence"/>
</dbReference>
<dbReference type="GO" id="GO:0006629">
    <property type="term" value="P:lipid metabolic process"/>
    <property type="evidence" value="ECO:0007669"/>
    <property type="project" value="InterPro"/>
</dbReference>
<dbReference type="AlphaFoldDB" id="A0A1Y1WL62"/>
<reference evidence="3 4" key="1">
    <citation type="submission" date="2016-07" db="EMBL/GenBank/DDBJ databases">
        <title>Pervasive Adenine N6-methylation of Active Genes in Fungi.</title>
        <authorList>
            <consortium name="DOE Joint Genome Institute"/>
            <person name="Mondo S.J."/>
            <person name="Dannebaum R.O."/>
            <person name="Kuo R.C."/>
            <person name="Labutti K."/>
            <person name="Haridas S."/>
            <person name="Kuo A."/>
            <person name="Salamov A."/>
            <person name="Ahrendt S.R."/>
            <person name="Lipzen A."/>
            <person name="Sullivan W."/>
            <person name="Andreopoulos W.B."/>
            <person name="Clum A."/>
            <person name="Lindquist E."/>
            <person name="Daum C."/>
            <person name="Ramamoorthy G.K."/>
            <person name="Gryganskyi A."/>
            <person name="Culley D."/>
            <person name="Magnuson J.K."/>
            <person name="James T.Y."/>
            <person name="O'Malley M.A."/>
            <person name="Stajich J.E."/>
            <person name="Spatafora J.W."/>
            <person name="Visel A."/>
            <person name="Grigoriev I.V."/>
        </authorList>
    </citation>
    <scope>NUCLEOTIDE SEQUENCE [LARGE SCALE GENOMIC DNA]</scope>
    <source>
        <strain evidence="3 4">ATCC 12442</strain>
    </source>
</reference>
<dbReference type="GO" id="GO:0016787">
    <property type="term" value="F:hydrolase activity"/>
    <property type="evidence" value="ECO:0007669"/>
    <property type="project" value="UniProtKB-KW"/>
</dbReference>
<dbReference type="Pfam" id="PF01764">
    <property type="entry name" value="Lipase_3"/>
    <property type="match status" value="1"/>
</dbReference>
<feature type="domain" description="Fungal lipase-type" evidence="2">
    <location>
        <begin position="97"/>
        <end position="232"/>
    </location>
</feature>
<dbReference type="InterPro" id="IPR002921">
    <property type="entry name" value="Fungal_lipase-type"/>
</dbReference>
<proteinExistence type="predicted"/>
<dbReference type="RefSeq" id="XP_040747259.1">
    <property type="nucleotide sequence ID" value="XM_040886075.1"/>
</dbReference>
<accession>A0A1Y1WL62</accession>
<evidence type="ECO:0000259" key="2">
    <source>
        <dbReference type="Pfam" id="PF01764"/>
    </source>
</evidence>
<dbReference type="InterPro" id="IPR029058">
    <property type="entry name" value="AB_hydrolase_fold"/>
</dbReference>
<feature type="signal peptide" evidence="1">
    <location>
        <begin position="1"/>
        <end position="17"/>
    </location>
</feature>
<dbReference type="GeneID" id="63802723"/>
<dbReference type="SUPFAM" id="SSF53474">
    <property type="entry name" value="alpha/beta-Hydrolases"/>
    <property type="match status" value="1"/>
</dbReference>
<sequence length="283" mass="31355">MLLQTLAIGTVALLVTALPSSPFDRRASISVTSTDNLVKYANYADAAYADVKVDTWSCSGACKTNATAGTTVYATWNYPKVASTGYMAYNHKNEEIIVAYRGTKTPQGWITNVKYFKDDWPSGVEDSEVHQGFLKAYKASQSFVSKSLSALTESLPTYKIIFVGHSLGGALASLNAADVAQNAPSRIKQMQLFTYGQPRVGNKEFATWMSNRGFPIYRVTYKQDIVPHLPPQLFGFKHFNQEVWYQLSGEPKWCGSTTENKQCQNSVDADDYSTDDHSKYPGL</sequence>
<dbReference type="CDD" id="cd00519">
    <property type="entry name" value="Lipase_3"/>
    <property type="match status" value="1"/>
</dbReference>
<dbReference type="Gene3D" id="3.40.50.1820">
    <property type="entry name" value="alpha/beta hydrolase"/>
    <property type="match status" value="1"/>
</dbReference>
<evidence type="ECO:0000313" key="4">
    <source>
        <dbReference type="Proteomes" id="UP000193922"/>
    </source>
</evidence>
<dbReference type="OrthoDB" id="426718at2759"/>
<name>A0A1Y1WL62_9FUNG</name>
<evidence type="ECO:0000256" key="1">
    <source>
        <dbReference type="SAM" id="SignalP"/>
    </source>
</evidence>